<dbReference type="GO" id="GO:0045145">
    <property type="term" value="F:single-stranded DNA 5'-3' DNA exonuclease activity"/>
    <property type="evidence" value="ECO:0007669"/>
    <property type="project" value="InterPro"/>
</dbReference>
<feature type="region of interest" description="Disordered" evidence="7">
    <location>
        <begin position="1"/>
        <end position="25"/>
    </location>
</feature>
<evidence type="ECO:0000256" key="5">
    <source>
        <dbReference type="ARBA" id="ARBA00022722"/>
    </source>
</evidence>
<keyword evidence="4" id="KW-0479">Metal-binding</keyword>
<dbReference type="GO" id="GO:0036297">
    <property type="term" value="P:interstrand cross-link repair"/>
    <property type="evidence" value="ECO:0007669"/>
    <property type="project" value="TreeGrafter"/>
</dbReference>
<proteinExistence type="inferred from homology"/>
<protein>
    <submittedName>
        <fullName evidence="8">Putative exonuclease V</fullName>
    </submittedName>
</protein>
<evidence type="ECO:0000313" key="8">
    <source>
        <dbReference type="EMBL" id="EHK97294.1"/>
    </source>
</evidence>
<dbReference type="Proteomes" id="UP000005446">
    <property type="component" value="Unassembled WGS sequence"/>
</dbReference>
<keyword evidence="4" id="KW-0004">4Fe-4S</keyword>
<evidence type="ECO:0000256" key="1">
    <source>
        <dbReference type="ARBA" id="ARBA00001966"/>
    </source>
</evidence>
<keyword evidence="6 8" id="KW-0269">Exonuclease</keyword>
<feature type="compositionally biased region" description="Acidic residues" evidence="7">
    <location>
        <begin position="16"/>
        <end position="25"/>
    </location>
</feature>
<dbReference type="GO" id="GO:0005634">
    <property type="term" value="C:nucleus"/>
    <property type="evidence" value="ECO:0007669"/>
    <property type="project" value="TreeGrafter"/>
</dbReference>
<keyword evidence="4" id="KW-0411">Iron-sulfur</keyword>
<feature type="region of interest" description="Disordered" evidence="7">
    <location>
        <begin position="118"/>
        <end position="141"/>
    </location>
</feature>
<evidence type="ECO:0000313" key="9">
    <source>
        <dbReference type="Proteomes" id="UP000005446"/>
    </source>
</evidence>
<keyword evidence="9" id="KW-1185">Reference proteome</keyword>
<keyword evidence="6 8" id="KW-0378">Hydrolase</keyword>
<gene>
    <name evidence="8" type="ORF">M7I_6924</name>
</gene>
<dbReference type="GO" id="GO:0005739">
    <property type="term" value="C:mitochondrion"/>
    <property type="evidence" value="ECO:0007669"/>
    <property type="project" value="TreeGrafter"/>
</dbReference>
<dbReference type="PANTHER" id="PTHR14464">
    <property type="entry name" value="EXONUCLEASE V"/>
    <property type="match status" value="1"/>
</dbReference>
<evidence type="ECO:0000256" key="4">
    <source>
        <dbReference type="ARBA" id="ARBA00022485"/>
    </source>
</evidence>
<dbReference type="InParanoid" id="H0EVW7"/>
<dbReference type="EMBL" id="AGUE01000199">
    <property type="protein sequence ID" value="EHK97294.1"/>
    <property type="molecule type" value="Genomic_DNA"/>
</dbReference>
<comment type="cofactor">
    <cofactor evidence="1">
        <name>[4Fe-4S] cluster</name>
        <dbReference type="ChEBI" id="CHEBI:49883"/>
    </cofactor>
</comment>
<dbReference type="InterPro" id="IPR011604">
    <property type="entry name" value="PDDEXK-like_dom_sf"/>
</dbReference>
<evidence type="ECO:0000256" key="3">
    <source>
        <dbReference type="ARBA" id="ARBA00011245"/>
    </source>
</evidence>
<dbReference type="AlphaFoldDB" id="H0EVW7"/>
<evidence type="ECO:0000256" key="6">
    <source>
        <dbReference type="ARBA" id="ARBA00022839"/>
    </source>
</evidence>
<keyword evidence="4" id="KW-0408">Iron</keyword>
<sequence length="518" mass="57895">MASPAIKLTRTYQPLDDAESDYGSDFSPEEELIVSQLLSQNAVEDNPIVNDVEHHEAEHTLRIPLAVGGSELAEGVLLRAARAAEEVFEQINEAVGCETRYPDLGNVVKEERPALEGVVQETASTDAKAPDTRSPLERFRTPPKKGLSVTDLISPAWCELQYWYSLTLHGKKRRTPAMKQGSVVHQKLEDQVYTTVKVDVTTKEDAWGLRIWNVVQGLRTLRNTGMTRELEIWGTIDGLVVNGIIDELSYICPDTDLEEAKPKGPVEEKHAPDQTTIAEFFKASGGSTLKEATRVVKRQKPTDRIYLCDVKTRGAKTLPSGAAFRPTKMQLMLYHRMISDLATGAVDFAIFTDRYKLDPNKVFSDALIAQVGSLNVMSPPSTQESSNSESPPQDDMTILLEHNTLSALWTFMISEFRTTFPDGSNSIGSILKAEYRSRNAGEVMGSKTFAMDEQELTNYVEDEMKWWKGERETKGVAVEEAYKCRSCEFAEGCEWRMKKVDEAVKKSRSRVRSVVGNL</sequence>
<dbReference type="GO" id="GO:0051539">
    <property type="term" value="F:4 iron, 4 sulfur cluster binding"/>
    <property type="evidence" value="ECO:0007669"/>
    <property type="project" value="UniProtKB-KW"/>
</dbReference>
<dbReference type="InterPro" id="IPR019190">
    <property type="entry name" value="EXOV"/>
</dbReference>
<feature type="compositionally biased region" description="Basic and acidic residues" evidence="7">
    <location>
        <begin position="128"/>
        <end position="140"/>
    </location>
</feature>
<comment type="subunit">
    <text evidence="3">Monomer.</text>
</comment>
<dbReference type="OrthoDB" id="354769at2759"/>
<organism evidence="8 9">
    <name type="scientific">Glarea lozoyensis (strain ATCC 74030 / MF5533)</name>
    <dbReference type="NCBI Taxonomy" id="1104152"/>
    <lineage>
        <taxon>Eukaryota</taxon>
        <taxon>Fungi</taxon>
        <taxon>Dikarya</taxon>
        <taxon>Ascomycota</taxon>
        <taxon>Pezizomycotina</taxon>
        <taxon>Leotiomycetes</taxon>
        <taxon>Helotiales</taxon>
        <taxon>Helotiaceae</taxon>
        <taxon>Glarea</taxon>
    </lineage>
</organism>
<evidence type="ECO:0000256" key="2">
    <source>
        <dbReference type="ARBA" id="ARBA00009797"/>
    </source>
</evidence>
<dbReference type="Gene3D" id="3.90.320.10">
    <property type="match status" value="1"/>
</dbReference>
<dbReference type="HOGENOM" id="CLU_013225_1_2_1"/>
<comment type="similarity">
    <text evidence="2">Belongs to the EXO5 family.</text>
</comment>
<evidence type="ECO:0000256" key="7">
    <source>
        <dbReference type="SAM" id="MobiDB-lite"/>
    </source>
</evidence>
<name>H0EVW7_GLAL7</name>
<keyword evidence="5" id="KW-0540">Nuclease</keyword>
<reference evidence="8 9" key="1">
    <citation type="journal article" date="2012" name="Eukaryot. Cell">
        <title>Genome sequence of the fungus Glarea lozoyensis: the first genome sequence of a species from the Helotiaceae family.</title>
        <authorList>
            <person name="Youssar L."/>
            <person name="Gruening B.A."/>
            <person name="Erxleben A."/>
            <person name="Guenther S."/>
            <person name="Huettel W."/>
        </authorList>
    </citation>
    <scope>NUCLEOTIDE SEQUENCE [LARGE SCALE GENOMIC DNA]</scope>
    <source>
        <strain evidence="9">ATCC 74030 / MF5533</strain>
    </source>
</reference>
<dbReference type="PANTHER" id="PTHR14464:SF4">
    <property type="entry name" value="EXONUCLEASE V"/>
    <property type="match status" value="1"/>
</dbReference>
<dbReference type="Pfam" id="PF09810">
    <property type="entry name" value="Exo5"/>
    <property type="match status" value="1"/>
</dbReference>
<comment type="caution">
    <text evidence="8">The sequence shown here is derived from an EMBL/GenBank/DDBJ whole genome shotgun (WGS) entry which is preliminary data.</text>
</comment>
<accession>H0EVW7</accession>